<sequence>MSPDSLQARLAALQETTTQLRQLIDRLATLDFQTPRWVDEEPSTGDELAAEIGQMLRTGVDEQELLSEEIKFVRPEGAEKAALRDGIERLGAELSRCRARFRKARLVARENLTQARRAEWLSLVRSYAPPGGPEEPTTPPAHESPRAAAAAAAAAARHPRRPQNLGPPSQQQPSALSERDQQAVGASSNVTGALRRTHDLIAAELHRSEYAHQTLAESSAALRQLGESYTSLDSMLASSRDLLGTLLRSQKSDTWYLQTALYVLVVTGAWLLFRRLLYGPLWWFAWLPLRLLLGVGYKAGGAVVRQSVPGTSGKSAVGRGSEAAAAAAAVVEGLPGEELPTVLVGKQQGRLADDADPAVGKAAEIGGDAGEDAAEAADENARQDEPRNPKKRMWEEPEVGGASQQRDEL</sequence>
<feature type="compositionally biased region" description="Pro residues" evidence="10">
    <location>
        <begin position="130"/>
        <end position="139"/>
    </location>
</feature>
<proteinExistence type="inferred from homology"/>
<dbReference type="PANTHER" id="PTHR12825:SF0">
    <property type="entry name" value="VESICLE TRANSPORT PROTEIN SEC20"/>
    <property type="match status" value="1"/>
</dbReference>
<protein>
    <recommendedName>
        <fullName evidence="11">Sec20 C-terminal domain-containing protein</fullName>
    </recommendedName>
</protein>
<evidence type="ECO:0000256" key="2">
    <source>
        <dbReference type="ARBA" id="ARBA00022448"/>
    </source>
</evidence>
<dbReference type="Proteomes" id="UP000027002">
    <property type="component" value="Chromosome 2"/>
</dbReference>
<evidence type="ECO:0000256" key="4">
    <source>
        <dbReference type="ARBA" id="ARBA00022824"/>
    </source>
</evidence>
<evidence type="ECO:0000256" key="9">
    <source>
        <dbReference type="ARBA" id="ARBA00037934"/>
    </source>
</evidence>
<gene>
    <name evidence="12" type="ORF">UV8b_01928</name>
</gene>
<evidence type="ECO:0000256" key="7">
    <source>
        <dbReference type="ARBA" id="ARBA00023054"/>
    </source>
</evidence>
<feature type="region of interest" description="Disordered" evidence="10">
    <location>
        <begin position="128"/>
        <end position="189"/>
    </location>
</feature>
<name>A0A8E5MFD9_USTVR</name>
<dbReference type="EMBL" id="CP072754">
    <property type="protein sequence ID" value="QUC17687.1"/>
    <property type="molecule type" value="Genomic_DNA"/>
</dbReference>
<keyword evidence="8" id="KW-0472">Membrane</keyword>
<keyword evidence="3" id="KW-0812">Transmembrane</keyword>
<comment type="similarity">
    <text evidence="9">Belongs to the SEC20 family.</text>
</comment>
<dbReference type="GO" id="GO:0005484">
    <property type="term" value="F:SNAP receptor activity"/>
    <property type="evidence" value="ECO:0007669"/>
    <property type="project" value="InterPro"/>
</dbReference>
<feature type="compositionally biased region" description="Basic and acidic residues" evidence="10">
    <location>
        <begin position="379"/>
        <end position="395"/>
    </location>
</feature>
<evidence type="ECO:0000256" key="6">
    <source>
        <dbReference type="ARBA" id="ARBA00022989"/>
    </source>
</evidence>
<feature type="compositionally biased region" description="Polar residues" evidence="10">
    <location>
        <begin position="166"/>
        <end position="175"/>
    </location>
</feature>
<feature type="domain" description="Sec20 C-terminal" evidence="11">
    <location>
        <begin position="187"/>
        <end position="276"/>
    </location>
</feature>
<dbReference type="GeneID" id="66062706"/>
<dbReference type="Pfam" id="PF03908">
    <property type="entry name" value="Sec20"/>
    <property type="match status" value="1"/>
</dbReference>
<evidence type="ECO:0000313" key="12">
    <source>
        <dbReference type="EMBL" id="QUC17687.1"/>
    </source>
</evidence>
<dbReference type="KEGG" id="uvi:66062706"/>
<dbReference type="InterPro" id="IPR005606">
    <property type="entry name" value="Sec20"/>
</dbReference>
<feature type="region of interest" description="Disordered" evidence="10">
    <location>
        <begin position="354"/>
        <end position="409"/>
    </location>
</feature>
<accession>A0A8E5MFD9</accession>
<evidence type="ECO:0000256" key="10">
    <source>
        <dbReference type="SAM" id="MobiDB-lite"/>
    </source>
</evidence>
<keyword evidence="7" id="KW-0175">Coiled coil</keyword>
<keyword evidence="6" id="KW-1133">Transmembrane helix</keyword>
<feature type="compositionally biased region" description="Low complexity" evidence="10">
    <location>
        <begin position="147"/>
        <end position="156"/>
    </location>
</feature>
<evidence type="ECO:0000256" key="1">
    <source>
        <dbReference type="ARBA" id="ARBA00004163"/>
    </source>
</evidence>
<dbReference type="InterPro" id="IPR056173">
    <property type="entry name" value="Sec20_C"/>
</dbReference>
<keyword evidence="2" id="KW-0813">Transport</keyword>
<dbReference type="GO" id="GO:0005789">
    <property type="term" value="C:endoplasmic reticulum membrane"/>
    <property type="evidence" value="ECO:0007669"/>
    <property type="project" value="UniProtKB-SubCell"/>
</dbReference>
<comment type="subcellular location">
    <subcellularLocation>
        <location evidence="1">Endoplasmic reticulum membrane</location>
        <topology evidence="1">Single-pass type IV membrane protein</topology>
    </subcellularLocation>
</comment>
<evidence type="ECO:0000256" key="3">
    <source>
        <dbReference type="ARBA" id="ARBA00022692"/>
    </source>
</evidence>
<dbReference type="PANTHER" id="PTHR12825">
    <property type="entry name" value="BNIP1-RELATED"/>
    <property type="match status" value="1"/>
</dbReference>
<feature type="compositionally biased region" description="Acidic residues" evidence="10">
    <location>
        <begin position="369"/>
        <end position="378"/>
    </location>
</feature>
<keyword evidence="5" id="KW-0931">ER-Golgi transport</keyword>
<dbReference type="OrthoDB" id="46868at2759"/>
<dbReference type="GO" id="GO:0031201">
    <property type="term" value="C:SNARE complex"/>
    <property type="evidence" value="ECO:0007669"/>
    <property type="project" value="TreeGrafter"/>
</dbReference>
<evidence type="ECO:0000256" key="8">
    <source>
        <dbReference type="ARBA" id="ARBA00023136"/>
    </source>
</evidence>
<dbReference type="RefSeq" id="XP_042995360.1">
    <property type="nucleotide sequence ID" value="XM_043139426.1"/>
</dbReference>
<evidence type="ECO:0000259" key="11">
    <source>
        <dbReference type="Pfam" id="PF03908"/>
    </source>
</evidence>
<evidence type="ECO:0000256" key="5">
    <source>
        <dbReference type="ARBA" id="ARBA00022892"/>
    </source>
</evidence>
<dbReference type="GO" id="GO:0006890">
    <property type="term" value="P:retrograde vesicle-mediated transport, Golgi to endoplasmic reticulum"/>
    <property type="evidence" value="ECO:0007669"/>
    <property type="project" value="InterPro"/>
</dbReference>
<keyword evidence="13" id="KW-1185">Reference proteome</keyword>
<keyword evidence="4" id="KW-0256">Endoplasmic reticulum</keyword>
<evidence type="ECO:0000313" key="13">
    <source>
        <dbReference type="Proteomes" id="UP000027002"/>
    </source>
</evidence>
<reference evidence="12" key="1">
    <citation type="submission" date="2020-03" db="EMBL/GenBank/DDBJ databases">
        <title>A mixture of massive structural variations and highly conserved coding sequences in Ustilaginoidea virens genome.</title>
        <authorList>
            <person name="Zhang K."/>
            <person name="Zhao Z."/>
            <person name="Zhang Z."/>
            <person name="Li Y."/>
            <person name="Hsiang T."/>
            <person name="Sun W."/>
        </authorList>
    </citation>
    <scope>NUCLEOTIDE SEQUENCE</scope>
    <source>
        <strain evidence="12">UV-8b</strain>
    </source>
</reference>
<organism evidence="12 13">
    <name type="scientific">Ustilaginoidea virens</name>
    <name type="common">Rice false smut fungus</name>
    <name type="synonym">Villosiclava virens</name>
    <dbReference type="NCBI Taxonomy" id="1159556"/>
    <lineage>
        <taxon>Eukaryota</taxon>
        <taxon>Fungi</taxon>
        <taxon>Dikarya</taxon>
        <taxon>Ascomycota</taxon>
        <taxon>Pezizomycotina</taxon>
        <taxon>Sordariomycetes</taxon>
        <taxon>Hypocreomycetidae</taxon>
        <taxon>Hypocreales</taxon>
        <taxon>Clavicipitaceae</taxon>
        <taxon>Ustilaginoidea</taxon>
    </lineage>
</organism>
<dbReference type="AlphaFoldDB" id="A0A8E5MFD9"/>